<dbReference type="RefSeq" id="XP_040799094.1">
    <property type="nucleotide sequence ID" value="XM_040939506.1"/>
</dbReference>
<reference evidence="1 2" key="1">
    <citation type="submission" date="2018-02" db="EMBL/GenBank/DDBJ databases">
        <title>The genomes of Aspergillus section Nigri reveals drivers in fungal speciation.</title>
        <authorList>
            <consortium name="DOE Joint Genome Institute"/>
            <person name="Vesth T.C."/>
            <person name="Nybo J."/>
            <person name="Theobald S."/>
            <person name="Brandl J."/>
            <person name="Frisvad J.C."/>
            <person name="Nielsen K.F."/>
            <person name="Lyhne E.K."/>
            <person name="Kogle M.E."/>
            <person name="Kuo A."/>
            <person name="Riley R."/>
            <person name="Clum A."/>
            <person name="Nolan M."/>
            <person name="Lipzen A."/>
            <person name="Salamov A."/>
            <person name="Henrissat B."/>
            <person name="Wiebenga A."/>
            <person name="De vries R.P."/>
            <person name="Grigoriev I.V."/>
            <person name="Mortensen U.H."/>
            <person name="Andersen M.R."/>
            <person name="Baker S.E."/>
        </authorList>
    </citation>
    <scope>NUCLEOTIDE SEQUENCE [LARGE SCALE GENOMIC DNA]</scope>
    <source>
        <strain evidence="1 2">CBS 313.89</strain>
    </source>
</reference>
<gene>
    <name evidence="1" type="ORF">BO72DRAFT_186930</name>
</gene>
<accession>A0A8G1RKS9</accession>
<organism evidence="1 2">
    <name type="scientific">Aspergillus fijiensis CBS 313.89</name>
    <dbReference type="NCBI Taxonomy" id="1448319"/>
    <lineage>
        <taxon>Eukaryota</taxon>
        <taxon>Fungi</taxon>
        <taxon>Dikarya</taxon>
        <taxon>Ascomycota</taxon>
        <taxon>Pezizomycotina</taxon>
        <taxon>Eurotiomycetes</taxon>
        <taxon>Eurotiomycetidae</taxon>
        <taxon>Eurotiales</taxon>
        <taxon>Aspergillaceae</taxon>
        <taxon>Aspergillus</taxon>
    </lineage>
</organism>
<sequence length="112" mass="12364">MFEEGRELSCLVLVGGARGFGSDDGLFGGVKLSILPDQHPYTYLSTSRHRHIPCTRDAASWLLVASYRSRGPEVAVQSGQLTSWKWSASSFRYADANLRACLRLPSALRFSV</sequence>
<dbReference type="VEuPathDB" id="FungiDB:BO72DRAFT_186930"/>
<dbReference type="EMBL" id="KZ824662">
    <property type="protein sequence ID" value="RAK75084.1"/>
    <property type="molecule type" value="Genomic_DNA"/>
</dbReference>
<protein>
    <submittedName>
        <fullName evidence="1">Uncharacterized protein</fullName>
    </submittedName>
</protein>
<evidence type="ECO:0000313" key="1">
    <source>
        <dbReference type="EMBL" id="RAK75084.1"/>
    </source>
</evidence>
<evidence type="ECO:0000313" key="2">
    <source>
        <dbReference type="Proteomes" id="UP000249789"/>
    </source>
</evidence>
<proteinExistence type="predicted"/>
<dbReference type="Proteomes" id="UP000249789">
    <property type="component" value="Unassembled WGS sequence"/>
</dbReference>
<dbReference type="GeneID" id="63856839"/>
<name>A0A8G1RKS9_9EURO</name>
<dbReference type="AlphaFoldDB" id="A0A8G1RKS9"/>
<keyword evidence="2" id="KW-1185">Reference proteome</keyword>